<gene>
    <name evidence="1" type="ORF">BDP27DRAFT_769658</name>
</gene>
<reference evidence="1" key="1">
    <citation type="submission" date="2020-11" db="EMBL/GenBank/DDBJ databases">
        <authorList>
            <consortium name="DOE Joint Genome Institute"/>
            <person name="Ahrendt S."/>
            <person name="Riley R."/>
            <person name="Andreopoulos W."/>
            <person name="Labutti K."/>
            <person name="Pangilinan J."/>
            <person name="Ruiz-Duenas F.J."/>
            <person name="Barrasa J.M."/>
            <person name="Sanchez-Garcia M."/>
            <person name="Camarero S."/>
            <person name="Miyauchi S."/>
            <person name="Serrano A."/>
            <person name="Linde D."/>
            <person name="Babiker R."/>
            <person name="Drula E."/>
            <person name="Ayuso-Fernandez I."/>
            <person name="Pacheco R."/>
            <person name="Padilla G."/>
            <person name="Ferreira P."/>
            <person name="Barriuso J."/>
            <person name="Kellner H."/>
            <person name="Castanera R."/>
            <person name="Alfaro M."/>
            <person name="Ramirez L."/>
            <person name="Pisabarro A.G."/>
            <person name="Kuo A."/>
            <person name="Tritt A."/>
            <person name="Lipzen A."/>
            <person name="He G."/>
            <person name="Yan M."/>
            <person name="Ng V."/>
            <person name="Cullen D."/>
            <person name="Martin F."/>
            <person name="Rosso M.-N."/>
            <person name="Henrissat B."/>
            <person name="Hibbett D."/>
            <person name="Martinez A.T."/>
            <person name="Grigoriev I.V."/>
        </authorList>
    </citation>
    <scope>NUCLEOTIDE SEQUENCE</scope>
    <source>
        <strain evidence="1">AH 40177</strain>
    </source>
</reference>
<organism evidence="1 2">
    <name type="scientific">Rhodocollybia butyracea</name>
    <dbReference type="NCBI Taxonomy" id="206335"/>
    <lineage>
        <taxon>Eukaryota</taxon>
        <taxon>Fungi</taxon>
        <taxon>Dikarya</taxon>
        <taxon>Basidiomycota</taxon>
        <taxon>Agaricomycotina</taxon>
        <taxon>Agaricomycetes</taxon>
        <taxon>Agaricomycetidae</taxon>
        <taxon>Agaricales</taxon>
        <taxon>Marasmiineae</taxon>
        <taxon>Omphalotaceae</taxon>
        <taxon>Rhodocollybia</taxon>
    </lineage>
</organism>
<comment type="caution">
    <text evidence="1">The sequence shown here is derived from an EMBL/GenBank/DDBJ whole genome shotgun (WGS) entry which is preliminary data.</text>
</comment>
<name>A0A9P5PVE3_9AGAR</name>
<dbReference type="SUPFAM" id="SSF52047">
    <property type="entry name" value="RNI-like"/>
    <property type="match status" value="1"/>
</dbReference>
<accession>A0A9P5PVE3</accession>
<dbReference type="OrthoDB" id="5548689at2759"/>
<sequence length="208" mass="23520">MLVDHAHRWRKAVLIFDSTKLIDDIFPFKPSSTHFPFLEDLSFRCYGHSGINSVLDPSLILECRPPLRKLELDHLSESYVDVIASRNSKVLRVSLYSGVSLARLLHVCPCLEFFALESFEFKGNPASQIACQSSLLTLDIGGDTDTNVDNGAWTGVTFPKLTKLDVTLPNLVDHRNWEAAYEPNTSLSELKEVLWNRAPNNRNWGEVF</sequence>
<evidence type="ECO:0000313" key="2">
    <source>
        <dbReference type="Proteomes" id="UP000772434"/>
    </source>
</evidence>
<dbReference type="Gene3D" id="3.80.10.10">
    <property type="entry name" value="Ribonuclease Inhibitor"/>
    <property type="match status" value="1"/>
</dbReference>
<protein>
    <submittedName>
        <fullName evidence="1">Uncharacterized protein</fullName>
    </submittedName>
</protein>
<dbReference type="Proteomes" id="UP000772434">
    <property type="component" value="Unassembled WGS sequence"/>
</dbReference>
<dbReference type="EMBL" id="JADNRY010000057">
    <property type="protein sequence ID" value="KAF9068785.1"/>
    <property type="molecule type" value="Genomic_DNA"/>
</dbReference>
<keyword evidence="2" id="KW-1185">Reference proteome</keyword>
<evidence type="ECO:0000313" key="1">
    <source>
        <dbReference type="EMBL" id="KAF9068785.1"/>
    </source>
</evidence>
<dbReference type="AlphaFoldDB" id="A0A9P5PVE3"/>
<dbReference type="InterPro" id="IPR032675">
    <property type="entry name" value="LRR_dom_sf"/>
</dbReference>
<proteinExistence type="predicted"/>